<protein>
    <submittedName>
        <fullName evidence="1">Uncharacterized protein</fullName>
    </submittedName>
</protein>
<keyword evidence="2" id="KW-1185">Reference proteome</keyword>
<name>A0A934PYA3_9BURK</name>
<evidence type="ECO:0000313" key="2">
    <source>
        <dbReference type="Proteomes" id="UP000617041"/>
    </source>
</evidence>
<organism evidence="1 2">
    <name type="scientific">Ramlibacter algicola</name>
    <dbReference type="NCBI Taxonomy" id="2795217"/>
    <lineage>
        <taxon>Bacteria</taxon>
        <taxon>Pseudomonadati</taxon>
        <taxon>Pseudomonadota</taxon>
        <taxon>Betaproteobacteria</taxon>
        <taxon>Burkholderiales</taxon>
        <taxon>Comamonadaceae</taxon>
        <taxon>Ramlibacter</taxon>
    </lineage>
</organism>
<dbReference type="AlphaFoldDB" id="A0A934PYA3"/>
<comment type="caution">
    <text evidence="1">The sequence shown here is derived from an EMBL/GenBank/DDBJ whole genome shotgun (WGS) entry which is preliminary data.</text>
</comment>
<dbReference type="EMBL" id="JAEDAO010000001">
    <property type="protein sequence ID" value="MBK0392704.1"/>
    <property type="molecule type" value="Genomic_DNA"/>
</dbReference>
<reference evidence="1" key="1">
    <citation type="submission" date="2020-12" db="EMBL/GenBank/DDBJ databases">
        <title>Ramlibacter sp. nov., isolated from a freshwater alga, Cryptomonas.</title>
        <authorList>
            <person name="Kim H.M."/>
            <person name="Jeon C.O."/>
        </authorList>
    </citation>
    <scope>NUCLEOTIDE SEQUENCE</scope>
    <source>
        <strain evidence="1">CrO1</strain>
    </source>
</reference>
<sequence>MTVGSAMLVAAIAHAQAPCPRAAATDTQPWIHNLRVLESFELAQPAPVFVGDFEDANATYRLHLVRDQIGFFGALSYPVLESDSPTAVLRNVSWDPQTGVLEFVAAPSGQDVRMKGVLSQSEFHVSEVGGRATVELELVKLREGSSLAWRSRDQFECAMRLGRRN</sequence>
<proteinExistence type="predicted"/>
<dbReference type="Proteomes" id="UP000617041">
    <property type="component" value="Unassembled WGS sequence"/>
</dbReference>
<gene>
    <name evidence="1" type="ORF">I8E28_08880</name>
</gene>
<dbReference type="RefSeq" id="WP_200787624.1">
    <property type="nucleotide sequence ID" value="NZ_JAEDAO010000001.1"/>
</dbReference>
<accession>A0A934PYA3</accession>
<evidence type="ECO:0000313" key="1">
    <source>
        <dbReference type="EMBL" id="MBK0392704.1"/>
    </source>
</evidence>